<name>A0A835M0D2_9MAGN</name>
<comment type="caution">
    <text evidence="2">The sequence shown here is derived from an EMBL/GenBank/DDBJ whole genome shotgun (WGS) entry which is preliminary data.</text>
</comment>
<feature type="non-terminal residue" evidence="2">
    <location>
        <position position="1"/>
    </location>
</feature>
<sequence>PVLHGILGIEGRLVMPLIGGLDLEGPTGGFSCVQTSDFGASPPPCIYSRPLTIKQYETVWPRGQGDAMVSGHPSPSASNSAYSFPSPSGAEPSTSLRPVPRDPDQSASEWEGNYPGYRSNGFQYISSEPRPSKVA</sequence>
<evidence type="ECO:0000313" key="2">
    <source>
        <dbReference type="EMBL" id="KAF9611707.1"/>
    </source>
</evidence>
<feature type="compositionally biased region" description="Polar residues" evidence="1">
    <location>
        <begin position="73"/>
        <end position="96"/>
    </location>
</feature>
<feature type="region of interest" description="Disordered" evidence="1">
    <location>
        <begin position="63"/>
        <end position="135"/>
    </location>
</feature>
<dbReference type="Proteomes" id="UP000631114">
    <property type="component" value="Unassembled WGS sequence"/>
</dbReference>
<accession>A0A835M0D2</accession>
<protein>
    <submittedName>
        <fullName evidence="2">Uncharacterized protein</fullName>
    </submittedName>
</protein>
<organism evidence="2 3">
    <name type="scientific">Coptis chinensis</name>
    <dbReference type="NCBI Taxonomy" id="261450"/>
    <lineage>
        <taxon>Eukaryota</taxon>
        <taxon>Viridiplantae</taxon>
        <taxon>Streptophyta</taxon>
        <taxon>Embryophyta</taxon>
        <taxon>Tracheophyta</taxon>
        <taxon>Spermatophyta</taxon>
        <taxon>Magnoliopsida</taxon>
        <taxon>Ranunculales</taxon>
        <taxon>Ranunculaceae</taxon>
        <taxon>Coptidoideae</taxon>
        <taxon>Coptis</taxon>
    </lineage>
</organism>
<evidence type="ECO:0000313" key="3">
    <source>
        <dbReference type="Proteomes" id="UP000631114"/>
    </source>
</evidence>
<reference evidence="2 3" key="1">
    <citation type="submission" date="2020-10" db="EMBL/GenBank/DDBJ databases">
        <title>The Coptis chinensis genome and diversification of protoberbering-type alkaloids.</title>
        <authorList>
            <person name="Wang B."/>
            <person name="Shu S."/>
            <person name="Song C."/>
            <person name="Liu Y."/>
        </authorList>
    </citation>
    <scope>NUCLEOTIDE SEQUENCE [LARGE SCALE GENOMIC DNA]</scope>
    <source>
        <strain evidence="2">HL-2020</strain>
        <tissue evidence="2">Leaf</tissue>
    </source>
</reference>
<dbReference type="EMBL" id="JADFTS010000004">
    <property type="protein sequence ID" value="KAF9611707.1"/>
    <property type="molecule type" value="Genomic_DNA"/>
</dbReference>
<dbReference type="AlphaFoldDB" id="A0A835M0D2"/>
<evidence type="ECO:0000256" key="1">
    <source>
        <dbReference type="SAM" id="MobiDB-lite"/>
    </source>
</evidence>
<proteinExistence type="predicted"/>
<keyword evidence="3" id="KW-1185">Reference proteome</keyword>
<gene>
    <name evidence="2" type="ORF">IFM89_034890</name>
</gene>